<proteinExistence type="predicted"/>
<dbReference type="InterPro" id="IPR052061">
    <property type="entry name" value="PTE-AB_protein"/>
</dbReference>
<dbReference type="AlphaFoldDB" id="A0A139H1Z9"/>
<reference evidence="2 3" key="1">
    <citation type="submission" date="2015-07" db="EMBL/GenBank/DDBJ databases">
        <title>Comparative genomics of the Sigatoka disease complex on banana suggests a link between parallel evolutionary changes in Pseudocercospora fijiensis and Pseudocercospora eumusae and increased virulence on the banana host.</title>
        <authorList>
            <person name="Chang T.-C."/>
            <person name="Salvucci A."/>
            <person name="Crous P.W."/>
            <person name="Stergiopoulos I."/>
        </authorList>
    </citation>
    <scope>NUCLEOTIDE SEQUENCE [LARGE SCALE GENOMIC DNA]</scope>
    <source>
        <strain evidence="2 3">CBS 114824</strain>
    </source>
</reference>
<dbReference type="Proteomes" id="UP000070133">
    <property type="component" value="Unassembled WGS sequence"/>
</dbReference>
<evidence type="ECO:0000313" key="2">
    <source>
        <dbReference type="EMBL" id="KXS96486.1"/>
    </source>
</evidence>
<dbReference type="InterPro" id="IPR029069">
    <property type="entry name" value="HotDog_dom_sf"/>
</dbReference>
<feature type="domain" description="Thioesterase" evidence="1">
    <location>
        <begin position="111"/>
        <end position="169"/>
    </location>
</feature>
<sequence>MSHLPKISDKSIPHDVQKSTVEHFSAMPYARKLLQDPRYQILSQSRTVTEGGKGHTLMGKTWKTPETIQHLLILHRKSTSDAPLPHTEHERAETRRFYTFGGDLNAHPDLLHGGVVSCVLDSTMGGAVGVTLAKQKGGPPTFTVQLNVTFKKPIRTPGTVMIRAWVIKVDDGGRKAWCRGIIESEDGTIHALAEGMWLRAKSKI</sequence>
<evidence type="ECO:0000259" key="1">
    <source>
        <dbReference type="Pfam" id="PF03061"/>
    </source>
</evidence>
<organism evidence="2 3">
    <name type="scientific">Pseudocercospora eumusae</name>
    <dbReference type="NCBI Taxonomy" id="321146"/>
    <lineage>
        <taxon>Eukaryota</taxon>
        <taxon>Fungi</taxon>
        <taxon>Dikarya</taxon>
        <taxon>Ascomycota</taxon>
        <taxon>Pezizomycotina</taxon>
        <taxon>Dothideomycetes</taxon>
        <taxon>Dothideomycetidae</taxon>
        <taxon>Mycosphaerellales</taxon>
        <taxon>Mycosphaerellaceae</taxon>
        <taxon>Pseudocercospora</taxon>
    </lineage>
</organism>
<dbReference type="InterPro" id="IPR006683">
    <property type="entry name" value="Thioestr_dom"/>
</dbReference>
<dbReference type="CDD" id="cd03443">
    <property type="entry name" value="PaaI_thioesterase"/>
    <property type="match status" value="1"/>
</dbReference>
<keyword evidence="3" id="KW-1185">Reference proteome</keyword>
<accession>A0A139H1Z9</accession>
<dbReference type="Pfam" id="PF03061">
    <property type="entry name" value="4HBT"/>
    <property type="match status" value="1"/>
</dbReference>
<dbReference type="EMBL" id="LFZN01000173">
    <property type="protein sequence ID" value="KXS96486.1"/>
    <property type="molecule type" value="Genomic_DNA"/>
</dbReference>
<dbReference type="Gene3D" id="3.10.129.10">
    <property type="entry name" value="Hotdog Thioesterase"/>
    <property type="match status" value="1"/>
</dbReference>
<evidence type="ECO:0000313" key="3">
    <source>
        <dbReference type="Proteomes" id="UP000070133"/>
    </source>
</evidence>
<protein>
    <recommendedName>
        <fullName evidence="1">Thioesterase domain-containing protein</fullName>
    </recommendedName>
</protein>
<comment type="caution">
    <text evidence="2">The sequence shown here is derived from an EMBL/GenBank/DDBJ whole genome shotgun (WGS) entry which is preliminary data.</text>
</comment>
<dbReference type="OrthoDB" id="506431at2759"/>
<gene>
    <name evidence="2" type="ORF">AC578_6302</name>
</gene>
<dbReference type="SUPFAM" id="SSF54637">
    <property type="entry name" value="Thioesterase/thiol ester dehydrase-isomerase"/>
    <property type="match status" value="1"/>
</dbReference>
<dbReference type="PANTHER" id="PTHR47260:SF1">
    <property type="entry name" value="UPF0644 PROTEIN PB2B4.06"/>
    <property type="match status" value="1"/>
</dbReference>
<dbReference type="PANTHER" id="PTHR47260">
    <property type="entry name" value="UPF0644 PROTEIN PB2B4.06"/>
    <property type="match status" value="1"/>
</dbReference>
<name>A0A139H1Z9_9PEZI</name>